<dbReference type="Pfam" id="PF00196">
    <property type="entry name" value="GerE"/>
    <property type="match status" value="1"/>
</dbReference>
<feature type="domain" description="Response regulatory" evidence="5">
    <location>
        <begin position="2"/>
        <end position="119"/>
    </location>
</feature>
<dbReference type="GO" id="GO:0003677">
    <property type="term" value="F:DNA binding"/>
    <property type="evidence" value="ECO:0007669"/>
    <property type="project" value="UniProtKB-KW"/>
</dbReference>
<dbReference type="InterPro" id="IPR051015">
    <property type="entry name" value="EvgA-like"/>
</dbReference>
<dbReference type="InterPro" id="IPR016032">
    <property type="entry name" value="Sig_transdc_resp-reg_C-effctor"/>
</dbReference>
<dbReference type="Gene3D" id="3.40.50.2300">
    <property type="match status" value="1"/>
</dbReference>
<dbReference type="PROSITE" id="PS50043">
    <property type="entry name" value="HTH_LUXR_2"/>
    <property type="match status" value="1"/>
</dbReference>
<dbReference type="PANTHER" id="PTHR45566">
    <property type="entry name" value="HTH-TYPE TRANSCRIPTIONAL REGULATOR YHJB-RELATED"/>
    <property type="match status" value="1"/>
</dbReference>
<evidence type="ECO:0000313" key="7">
    <source>
        <dbReference type="Proteomes" id="UP000032160"/>
    </source>
</evidence>
<dbReference type="HOGENOM" id="CLU_000445_90_8_5"/>
<dbReference type="SUPFAM" id="SSF52172">
    <property type="entry name" value="CheY-like"/>
    <property type="match status" value="1"/>
</dbReference>
<evidence type="ECO:0000256" key="3">
    <source>
        <dbReference type="PROSITE-ProRule" id="PRU00169"/>
    </source>
</evidence>
<dbReference type="PRINTS" id="PR00038">
    <property type="entry name" value="HTHLUXR"/>
</dbReference>
<gene>
    <name evidence="6" type="ORF">BN1012_Phect2361</name>
</gene>
<dbReference type="GO" id="GO:0006355">
    <property type="term" value="P:regulation of DNA-templated transcription"/>
    <property type="evidence" value="ECO:0007669"/>
    <property type="project" value="InterPro"/>
</dbReference>
<dbReference type="InterPro" id="IPR058245">
    <property type="entry name" value="NreC/VraR/RcsB-like_REC"/>
</dbReference>
<dbReference type="RefSeq" id="WP_043948586.1">
    <property type="nucleotide sequence ID" value="NZ_HG966617.1"/>
</dbReference>
<proteinExistence type="predicted"/>
<dbReference type="InterPro" id="IPR001789">
    <property type="entry name" value="Sig_transdc_resp-reg_receiver"/>
</dbReference>
<evidence type="ECO:0000259" key="5">
    <source>
        <dbReference type="PROSITE" id="PS50110"/>
    </source>
</evidence>
<dbReference type="InterPro" id="IPR011006">
    <property type="entry name" value="CheY-like_superfamily"/>
</dbReference>
<dbReference type="GO" id="GO:0000160">
    <property type="term" value="P:phosphorelay signal transduction system"/>
    <property type="evidence" value="ECO:0007669"/>
    <property type="project" value="InterPro"/>
</dbReference>
<dbReference type="SUPFAM" id="SSF46894">
    <property type="entry name" value="C-terminal effector domain of the bipartite response regulators"/>
    <property type="match status" value="1"/>
</dbReference>
<accession>X5MGH2</accession>
<protein>
    <submittedName>
        <fullName evidence="6">Proline sensor-regulator PrlR</fullName>
    </submittedName>
</protein>
<evidence type="ECO:0000313" key="6">
    <source>
        <dbReference type="EMBL" id="CDO60574.1"/>
    </source>
</evidence>
<feature type="domain" description="HTH luxR-type" evidence="4">
    <location>
        <begin position="141"/>
        <end position="206"/>
    </location>
</feature>
<evidence type="ECO:0000256" key="1">
    <source>
        <dbReference type="ARBA" id="ARBA00022553"/>
    </source>
</evidence>
<dbReference type="CDD" id="cd06170">
    <property type="entry name" value="LuxR_C_like"/>
    <property type="match status" value="1"/>
</dbReference>
<dbReference type="PROSITE" id="PS50110">
    <property type="entry name" value="RESPONSE_REGULATORY"/>
    <property type="match status" value="1"/>
</dbReference>
<dbReference type="InterPro" id="IPR000792">
    <property type="entry name" value="Tscrpt_reg_LuxR_C"/>
</dbReference>
<sequence length="213" mass="23193">MKIILADDHALVRDGLKMLLQSAFPNCEVIEGKSFGDVIAILRDHRSIDLILVDFTMDDMHASTGIRAIKRSASAVPVVIVSARDDLDAYQISFDAGASAFVDKKSAHEKVLGVVAQVMAGERVFPTDVKRSTPSSNRREAVAPVDTLTPRQLQVLELLGRGLSNKDIAKRIGIEIGTVKVYLNAIYRAFGVHNRTQAALMAKKDIGEELPSV</sequence>
<reference evidence="6 7" key="1">
    <citation type="journal article" date="2014" name="Front. Genet.">
        <title>Genome and metabolic network of "Candidatus Phaeomarinobacter ectocarpi" Ec32, a new candidate genus of Alphaproteobacteria frequently associated with brown algae.</title>
        <authorList>
            <person name="Dittami S.M."/>
            <person name="Barbeyron T."/>
            <person name="Boyen C."/>
            <person name="Cambefort J."/>
            <person name="Collet G."/>
            <person name="Delage L."/>
            <person name="Gobet A."/>
            <person name="Groisillier A."/>
            <person name="Leblanc C."/>
            <person name="Michel G."/>
            <person name="Scornet D."/>
            <person name="Siegel A."/>
            <person name="Tapia J.E."/>
            <person name="Tonon T."/>
        </authorList>
    </citation>
    <scope>NUCLEOTIDE SEQUENCE [LARGE SCALE GENOMIC DNA]</scope>
    <source>
        <strain evidence="6 7">Ec32</strain>
    </source>
</reference>
<name>X5MGH2_9HYPH</name>
<keyword evidence="2" id="KW-0238">DNA-binding</keyword>
<dbReference type="EMBL" id="HG966617">
    <property type="protein sequence ID" value="CDO60574.1"/>
    <property type="molecule type" value="Genomic_DNA"/>
</dbReference>
<dbReference type="CDD" id="cd17535">
    <property type="entry name" value="REC_NarL-like"/>
    <property type="match status" value="1"/>
</dbReference>
<dbReference type="AlphaFoldDB" id="X5MGH2"/>
<evidence type="ECO:0000256" key="2">
    <source>
        <dbReference type="ARBA" id="ARBA00023125"/>
    </source>
</evidence>
<dbReference type="Proteomes" id="UP000032160">
    <property type="component" value="Chromosome I"/>
</dbReference>
<dbReference type="OrthoDB" id="9814495at2"/>
<evidence type="ECO:0000259" key="4">
    <source>
        <dbReference type="PROSITE" id="PS50043"/>
    </source>
</evidence>
<dbReference type="Pfam" id="PF00072">
    <property type="entry name" value="Response_reg"/>
    <property type="match status" value="1"/>
</dbReference>
<dbReference type="KEGG" id="pect:BN1012_Phect2361"/>
<dbReference type="SMART" id="SM00421">
    <property type="entry name" value="HTH_LUXR"/>
    <property type="match status" value="1"/>
</dbReference>
<feature type="modified residue" description="4-aspartylphosphate" evidence="3">
    <location>
        <position position="54"/>
    </location>
</feature>
<organism evidence="6 7">
    <name type="scientific">Candidatus Phaeomarinibacter ectocarpi</name>
    <dbReference type="NCBI Taxonomy" id="1458461"/>
    <lineage>
        <taxon>Bacteria</taxon>
        <taxon>Pseudomonadati</taxon>
        <taxon>Pseudomonadota</taxon>
        <taxon>Alphaproteobacteria</taxon>
        <taxon>Hyphomicrobiales</taxon>
        <taxon>Parvibaculaceae</taxon>
        <taxon>Candidatus Phaeomarinibacter</taxon>
    </lineage>
</organism>
<keyword evidence="1 3" id="KW-0597">Phosphoprotein</keyword>
<dbReference type="STRING" id="1458461.BN1012_Phect2361"/>
<keyword evidence="7" id="KW-1185">Reference proteome</keyword>
<dbReference type="SMART" id="SM00448">
    <property type="entry name" value="REC"/>
    <property type="match status" value="1"/>
</dbReference>
<dbReference type="PANTHER" id="PTHR45566:SF1">
    <property type="entry name" value="HTH-TYPE TRANSCRIPTIONAL REGULATOR YHJB-RELATED"/>
    <property type="match status" value="1"/>
</dbReference>